<protein>
    <recommendedName>
        <fullName evidence="2">Phosphatidic acid phosphatase type 2/haloperoxidase domain-containing protein</fullName>
    </recommendedName>
</protein>
<comment type="caution">
    <text evidence="3">The sequence shown here is derived from an EMBL/GenBank/DDBJ whole genome shotgun (WGS) entry which is preliminary data.</text>
</comment>
<evidence type="ECO:0000259" key="2">
    <source>
        <dbReference type="SMART" id="SM00014"/>
    </source>
</evidence>
<dbReference type="InterPro" id="IPR036938">
    <property type="entry name" value="PAP2/HPO_sf"/>
</dbReference>
<dbReference type="SUPFAM" id="SSF48317">
    <property type="entry name" value="Acid phosphatase/Vanadium-dependent haloperoxidase"/>
    <property type="match status" value="1"/>
</dbReference>
<dbReference type="Pfam" id="PF01569">
    <property type="entry name" value="PAP2"/>
    <property type="match status" value="1"/>
</dbReference>
<feature type="transmembrane region" description="Helical" evidence="1">
    <location>
        <begin position="42"/>
        <end position="63"/>
    </location>
</feature>
<keyword evidence="1" id="KW-1133">Transmembrane helix</keyword>
<dbReference type="AlphaFoldDB" id="A0A2S8RBL9"/>
<sequence>MRIYFKITFKHGETAMSIDAKLFLKLYGFVSGKQQLKKALYFINRGSSIFFVALYTGCVLWLLFCLDRFLIKFLLIPALVLITVTILRKIINRKRPFEALGIETVVSHGKSGSFPSRHASSAMIIALSLHQINPAAGYLCICLALITAVSRVLAGVHYPLDVLAGILISFLFSLLFFI</sequence>
<dbReference type="CDD" id="cd01610">
    <property type="entry name" value="PAP2_like"/>
    <property type="match status" value="1"/>
</dbReference>
<organism evidence="3 4">
    <name type="scientific">Acetivibrio saccincola</name>
    <dbReference type="NCBI Taxonomy" id="1677857"/>
    <lineage>
        <taxon>Bacteria</taxon>
        <taxon>Bacillati</taxon>
        <taxon>Bacillota</taxon>
        <taxon>Clostridia</taxon>
        <taxon>Eubacteriales</taxon>
        <taxon>Oscillospiraceae</taxon>
        <taxon>Acetivibrio</taxon>
    </lineage>
</organism>
<dbReference type="PANTHER" id="PTHR14969">
    <property type="entry name" value="SPHINGOSINE-1-PHOSPHATE PHOSPHOHYDROLASE"/>
    <property type="match status" value="1"/>
</dbReference>
<dbReference type="GO" id="GO:0042392">
    <property type="term" value="F:sphingosine-1-phosphate phosphatase activity"/>
    <property type="evidence" value="ECO:0007669"/>
    <property type="project" value="TreeGrafter"/>
</dbReference>
<gene>
    <name evidence="3" type="ORF">B9R14_10660</name>
</gene>
<feature type="transmembrane region" description="Helical" evidence="1">
    <location>
        <begin position="135"/>
        <end position="154"/>
    </location>
</feature>
<evidence type="ECO:0000313" key="3">
    <source>
        <dbReference type="EMBL" id="PQQ67161.1"/>
    </source>
</evidence>
<keyword evidence="1" id="KW-0472">Membrane</keyword>
<feature type="transmembrane region" description="Helical" evidence="1">
    <location>
        <begin position="160"/>
        <end position="177"/>
    </location>
</feature>
<keyword evidence="1" id="KW-0812">Transmembrane</keyword>
<accession>A0A2S8RBL9</accession>
<name>A0A2S8RBL9_9FIRM</name>
<feature type="transmembrane region" description="Helical" evidence="1">
    <location>
        <begin position="69"/>
        <end position="87"/>
    </location>
</feature>
<feature type="domain" description="Phosphatidic acid phosphatase type 2/haloperoxidase" evidence="2">
    <location>
        <begin position="71"/>
        <end position="177"/>
    </location>
</feature>
<dbReference type="EMBL" id="NEMB01000003">
    <property type="protein sequence ID" value="PQQ67161.1"/>
    <property type="molecule type" value="Genomic_DNA"/>
</dbReference>
<dbReference type="InterPro" id="IPR000326">
    <property type="entry name" value="PAP2/HPO"/>
</dbReference>
<evidence type="ECO:0000256" key="1">
    <source>
        <dbReference type="SAM" id="Phobius"/>
    </source>
</evidence>
<dbReference type="Gene3D" id="1.20.144.10">
    <property type="entry name" value="Phosphatidic acid phosphatase type 2/haloperoxidase"/>
    <property type="match status" value="1"/>
</dbReference>
<dbReference type="SMART" id="SM00014">
    <property type="entry name" value="acidPPc"/>
    <property type="match status" value="1"/>
</dbReference>
<evidence type="ECO:0000313" key="4">
    <source>
        <dbReference type="Proteomes" id="UP000239720"/>
    </source>
</evidence>
<reference evidence="3 4" key="1">
    <citation type="journal article" date="2018" name="Syst. Appl. Microbiol.">
        <title>Characterization and high-quality draft genome sequence of Herbivorax saccincola A7, an anaerobic, alkaliphilic, thermophilic, cellulolytic, and xylanolytic bacterium.</title>
        <authorList>
            <person name="Aikawa S."/>
            <person name="Baramee S."/>
            <person name="Sermsathanaswadi J."/>
            <person name="Thianheng P."/>
            <person name="Tachaapaikoon C."/>
            <person name="Shikata A."/>
            <person name="Waeonukul R."/>
            <person name="Pason P."/>
            <person name="Ratanakhanokchai K."/>
            <person name="Kosugi A."/>
        </authorList>
    </citation>
    <scope>NUCLEOTIDE SEQUENCE [LARGE SCALE GENOMIC DNA]</scope>
    <source>
        <strain evidence="3 4">A7</strain>
    </source>
</reference>
<dbReference type="PANTHER" id="PTHR14969:SF13">
    <property type="entry name" value="AT30094P"/>
    <property type="match status" value="1"/>
</dbReference>
<dbReference type="Proteomes" id="UP000239720">
    <property type="component" value="Unassembled WGS sequence"/>
</dbReference>
<proteinExistence type="predicted"/>